<keyword evidence="1" id="KW-0472">Membrane</keyword>
<dbReference type="OrthoDB" id="9808870at2"/>
<dbReference type="InterPro" id="IPR032809">
    <property type="entry name" value="Put_HupE_UreJ"/>
</dbReference>
<feature type="transmembrane region" description="Helical" evidence="1">
    <location>
        <begin position="152"/>
        <end position="176"/>
    </location>
</feature>
<dbReference type="Pfam" id="PF13795">
    <property type="entry name" value="HupE_UreJ_2"/>
    <property type="match status" value="1"/>
</dbReference>
<comment type="caution">
    <text evidence="2">The sequence shown here is derived from an EMBL/GenBank/DDBJ whole genome shotgun (WGS) entry which is preliminary data.</text>
</comment>
<feature type="transmembrane region" description="Helical" evidence="1">
    <location>
        <begin position="188"/>
        <end position="206"/>
    </location>
</feature>
<name>A0A562ZIA5_9BURK</name>
<accession>A0A562ZIA5</accession>
<dbReference type="Proteomes" id="UP000318199">
    <property type="component" value="Unassembled WGS sequence"/>
</dbReference>
<sequence length="245" mass="27264">MCAVAAAHGISDEDKQRMLEGGYLQYVGLGATHMLTGYDHLLFLFGVVFFLTTFKDVAKFVTVFTVGHCITLIFATYLKITWNYYLVDAIIAASVIYKGFDNNGGFQKHFAMASPNLLGAVFIFGLLHGFGLSTRLQQLPLGDDPVAMLGRILSFNVGVELGQIAALAVMVALLAAWRKRPSFTRFSYAANLALIYAGVYLLFMQLHGYQHDVNPDGFRFPTEEHKHIHEDMDIKNSTDPTRNKL</sequence>
<dbReference type="EMBL" id="VOBQ01000021">
    <property type="protein sequence ID" value="TWO68117.1"/>
    <property type="molecule type" value="Genomic_DNA"/>
</dbReference>
<keyword evidence="1" id="KW-0812">Transmembrane</keyword>
<evidence type="ECO:0000256" key="1">
    <source>
        <dbReference type="SAM" id="Phobius"/>
    </source>
</evidence>
<feature type="transmembrane region" description="Helical" evidence="1">
    <location>
        <begin position="57"/>
        <end position="78"/>
    </location>
</feature>
<proteinExistence type="predicted"/>
<keyword evidence="1" id="KW-1133">Transmembrane helix</keyword>
<dbReference type="AlphaFoldDB" id="A0A562ZIA5"/>
<gene>
    <name evidence="2" type="ORF">FN976_24275</name>
</gene>
<protein>
    <submittedName>
        <fullName evidence="2">HupE/UreJ family protein</fullName>
    </submittedName>
</protein>
<feature type="transmembrane region" description="Helical" evidence="1">
    <location>
        <begin position="112"/>
        <end position="132"/>
    </location>
</feature>
<reference evidence="2 3" key="1">
    <citation type="submission" date="2019-07" db="EMBL/GenBank/DDBJ databases">
        <title>Caenimonas sedimenti sp. nov., isolated from activated sludge.</title>
        <authorList>
            <person name="Xu J."/>
        </authorList>
    </citation>
    <scope>NUCLEOTIDE SEQUENCE [LARGE SCALE GENOMIC DNA]</scope>
    <source>
        <strain evidence="2 3">HX-9-20</strain>
    </source>
</reference>
<feature type="transmembrane region" description="Helical" evidence="1">
    <location>
        <begin position="23"/>
        <end position="50"/>
    </location>
</feature>
<feature type="transmembrane region" description="Helical" evidence="1">
    <location>
        <begin position="84"/>
        <end position="100"/>
    </location>
</feature>
<keyword evidence="3" id="KW-1185">Reference proteome</keyword>
<evidence type="ECO:0000313" key="2">
    <source>
        <dbReference type="EMBL" id="TWO68117.1"/>
    </source>
</evidence>
<organism evidence="2 3">
    <name type="scientific">Caenimonas sedimenti</name>
    <dbReference type="NCBI Taxonomy" id="2596921"/>
    <lineage>
        <taxon>Bacteria</taxon>
        <taxon>Pseudomonadati</taxon>
        <taxon>Pseudomonadota</taxon>
        <taxon>Betaproteobacteria</taxon>
        <taxon>Burkholderiales</taxon>
        <taxon>Comamonadaceae</taxon>
        <taxon>Caenimonas</taxon>
    </lineage>
</organism>
<evidence type="ECO:0000313" key="3">
    <source>
        <dbReference type="Proteomes" id="UP000318199"/>
    </source>
</evidence>